<keyword evidence="3" id="KW-1185">Reference proteome</keyword>
<name>U4LI15_PYROM</name>
<organism evidence="2 3">
    <name type="scientific">Pyronema omphalodes (strain CBS 100304)</name>
    <name type="common">Pyronema confluens</name>
    <dbReference type="NCBI Taxonomy" id="1076935"/>
    <lineage>
        <taxon>Eukaryota</taxon>
        <taxon>Fungi</taxon>
        <taxon>Dikarya</taxon>
        <taxon>Ascomycota</taxon>
        <taxon>Pezizomycotina</taxon>
        <taxon>Pezizomycetes</taxon>
        <taxon>Pezizales</taxon>
        <taxon>Pyronemataceae</taxon>
        <taxon>Pyronema</taxon>
    </lineage>
</organism>
<reference evidence="2 3" key="1">
    <citation type="journal article" date="2013" name="PLoS Genet.">
        <title>The genome and development-dependent transcriptomes of Pyronema confluens: a window into fungal evolution.</title>
        <authorList>
            <person name="Traeger S."/>
            <person name="Altegoer F."/>
            <person name="Freitag M."/>
            <person name="Gabaldon T."/>
            <person name="Kempken F."/>
            <person name="Kumar A."/>
            <person name="Marcet-Houben M."/>
            <person name="Poggeler S."/>
            <person name="Stajich J.E."/>
            <person name="Nowrousian M."/>
        </authorList>
    </citation>
    <scope>NUCLEOTIDE SEQUENCE [LARGE SCALE GENOMIC DNA]</scope>
    <source>
        <strain evidence="3">CBS 100304</strain>
        <tissue evidence="2">Vegetative mycelium</tissue>
    </source>
</reference>
<dbReference type="AlphaFoldDB" id="U4LI15"/>
<protein>
    <submittedName>
        <fullName evidence="2">Uncharacterized protein</fullName>
    </submittedName>
</protein>
<evidence type="ECO:0000256" key="1">
    <source>
        <dbReference type="SAM" id="MobiDB-lite"/>
    </source>
</evidence>
<proteinExistence type="predicted"/>
<feature type="region of interest" description="Disordered" evidence="1">
    <location>
        <begin position="1"/>
        <end position="35"/>
    </location>
</feature>
<sequence length="77" mass="8611">MAYYTRLAARNGAKQGEEPMYTPKKETPRKRGTTAGELKKKFAAQRTKASVFKGAMSPRKPWRRAKKGKKAGRVAKA</sequence>
<dbReference type="EMBL" id="HF936373">
    <property type="protein sequence ID" value="CCX16303.1"/>
    <property type="molecule type" value="Genomic_DNA"/>
</dbReference>
<feature type="region of interest" description="Disordered" evidence="1">
    <location>
        <begin position="53"/>
        <end position="77"/>
    </location>
</feature>
<dbReference type="Proteomes" id="UP000018144">
    <property type="component" value="Unassembled WGS sequence"/>
</dbReference>
<accession>U4LI15</accession>
<evidence type="ECO:0000313" key="2">
    <source>
        <dbReference type="EMBL" id="CCX16303.1"/>
    </source>
</evidence>
<feature type="compositionally biased region" description="Basic residues" evidence="1">
    <location>
        <begin position="60"/>
        <end position="77"/>
    </location>
</feature>
<gene>
    <name evidence="2" type="ORF">PCON_02899</name>
</gene>
<evidence type="ECO:0000313" key="3">
    <source>
        <dbReference type="Proteomes" id="UP000018144"/>
    </source>
</evidence>